<evidence type="ECO:0000256" key="3">
    <source>
        <dbReference type="ARBA" id="ARBA00022737"/>
    </source>
</evidence>
<keyword evidence="6" id="KW-0539">Nucleus</keyword>
<keyword evidence="4 7" id="KW-0863">Zinc-finger</keyword>
<protein>
    <submittedName>
        <fullName evidence="9">Zinc finger protein 569</fullName>
    </submittedName>
</protein>
<evidence type="ECO:0000256" key="5">
    <source>
        <dbReference type="ARBA" id="ARBA00022833"/>
    </source>
</evidence>
<dbReference type="GO" id="GO:0043565">
    <property type="term" value="F:sequence-specific DNA binding"/>
    <property type="evidence" value="ECO:0007669"/>
    <property type="project" value="TreeGrafter"/>
</dbReference>
<dbReference type="PROSITE" id="PS50157">
    <property type="entry name" value="ZINC_FINGER_C2H2_2"/>
    <property type="match status" value="10"/>
</dbReference>
<comment type="subcellular location">
    <subcellularLocation>
        <location evidence="1">Nucleus</location>
    </subcellularLocation>
</comment>
<dbReference type="OMA" id="CITINHE"/>
<feature type="domain" description="C2H2-type" evidence="8">
    <location>
        <begin position="112"/>
        <end position="139"/>
    </location>
</feature>
<dbReference type="FunFam" id="3.30.160.60:FF:000145">
    <property type="entry name" value="Zinc finger protein 574"/>
    <property type="match status" value="1"/>
</dbReference>
<feature type="domain" description="C2H2-type" evidence="8">
    <location>
        <begin position="271"/>
        <end position="300"/>
    </location>
</feature>
<feature type="domain" description="C2H2-type" evidence="8">
    <location>
        <begin position="397"/>
        <end position="424"/>
    </location>
</feature>
<feature type="domain" description="C2H2-type" evidence="8">
    <location>
        <begin position="56"/>
        <end position="83"/>
    </location>
</feature>
<dbReference type="Pfam" id="PF00096">
    <property type="entry name" value="zf-C2H2"/>
    <property type="match status" value="3"/>
</dbReference>
<evidence type="ECO:0000259" key="8">
    <source>
        <dbReference type="PROSITE" id="PS50157"/>
    </source>
</evidence>
<dbReference type="PROSITE" id="PS00028">
    <property type="entry name" value="ZINC_FINGER_C2H2_1"/>
    <property type="match status" value="11"/>
</dbReference>
<dbReference type="GO" id="GO:0005634">
    <property type="term" value="C:nucleus"/>
    <property type="evidence" value="ECO:0007669"/>
    <property type="project" value="UniProtKB-SubCell"/>
</dbReference>
<dbReference type="InterPro" id="IPR013087">
    <property type="entry name" value="Znf_C2H2_type"/>
</dbReference>
<evidence type="ECO:0000256" key="6">
    <source>
        <dbReference type="ARBA" id="ARBA00023242"/>
    </source>
</evidence>
<dbReference type="PANTHER" id="PTHR24408">
    <property type="entry name" value="ZINC FINGER PROTEIN"/>
    <property type="match status" value="1"/>
</dbReference>
<accession>E2ADG3</accession>
<feature type="domain" description="C2H2-type" evidence="8">
    <location>
        <begin position="309"/>
        <end position="337"/>
    </location>
</feature>
<name>E2ADG3_CAMFO</name>
<dbReference type="FunFam" id="3.30.160.60:FF:000446">
    <property type="entry name" value="Zinc finger protein"/>
    <property type="match status" value="1"/>
</dbReference>
<dbReference type="InterPro" id="IPR036236">
    <property type="entry name" value="Znf_C2H2_sf"/>
</dbReference>
<dbReference type="PANTHER" id="PTHR24408:SF58">
    <property type="entry name" value="TRANSCRIPTION FACTOR (TFIIIA), PUTATIVE (AFU_ORTHOLOGUE AFUA_1G05150)-RELATED"/>
    <property type="match status" value="1"/>
</dbReference>
<gene>
    <name evidence="9" type="ORF">EAG_09955</name>
</gene>
<keyword evidence="2" id="KW-0479">Metal-binding</keyword>
<feature type="domain" description="C2H2-type" evidence="8">
    <location>
        <begin position="425"/>
        <end position="449"/>
    </location>
</feature>
<evidence type="ECO:0000313" key="10">
    <source>
        <dbReference type="Proteomes" id="UP000000311"/>
    </source>
</evidence>
<organism evidence="10">
    <name type="scientific">Camponotus floridanus</name>
    <name type="common">Florida carpenter ant</name>
    <dbReference type="NCBI Taxonomy" id="104421"/>
    <lineage>
        <taxon>Eukaryota</taxon>
        <taxon>Metazoa</taxon>
        <taxon>Ecdysozoa</taxon>
        <taxon>Arthropoda</taxon>
        <taxon>Hexapoda</taxon>
        <taxon>Insecta</taxon>
        <taxon>Pterygota</taxon>
        <taxon>Neoptera</taxon>
        <taxon>Endopterygota</taxon>
        <taxon>Hymenoptera</taxon>
        <taxon>Apocrita</taxon>
        <taxon>Aculeata</taxon>
        <taxon>Formicoidea</taxon>
        <taxon>Formicidae</taxon>
        <taxon>Formicinae</taxon>
        <taxon>Camponotus</taxon>
    </lineage>
</organism>
<dbReference type="Gene3D" id="3.30.160.60">
    <property type="entry name" value="Classic Zinc Finger"/>
    <property type="match status" value="7"/>
</dbReference>
<dbReference type="GO" id="GO:0008270">
    <property type="term" value="F:zinc ion binding"/>
    <property type="evidence" value="ECO:0007669"/>
    <property type="project" value="UniProtKB-KW"/>
</dbReference>
<keyword evidence="10" id="KW-1185">Reference proteome</keyword>
<feature type="domain" description="C2H2-type" evidence="8">
    <location>
        <begin position="338"/>
        <end position="367"/>
    </location>
</feature>
<evidence type="ECO:0000256" key="4">
    <source>
        <dbReference type="ARBA" id="ARBA00022771"/>
    </source>
</evidence>
<evidence type="ECO:0000313" key="9">
    <source>
        <dbReference type="EMBL" id="EFN68525.1"/>
    </source>
</evidence>
<feature type="domain" description="C2H2-type" evidence="8">
    <location>
        <begin position="368"/>
        <end position="396"/>
    </location>
</feature>
<dbReference type="OrthoDB" id="3565419at2759"/>
<evidence type="ECO:0000256" key="2">
    <source>
        <dbReference type="ARBA" id="ARBA00022723"/>
    </source>
</evidence>
<keyword evidence="3" id="KW-0677">Repeat</keyword>
<keyword evidence="5" id="KW-0862">Zinc</keyword>
<dbReference type="GO" id="GO:0000981">
    <property type="term" value="F:DNA-binding transcription factor activity, RNA polymerase II-specific"/>
    <property type="evidence" value="ECO:0007669"/>
    <property type="project" value="TreeGrafter"/>
</dbReference>
<dbReference type="SUPFAM" id="SSF57667">
    <property type="entry name" value="beta-beta-alpha zinc fingers"/>
    <property type="match status" value="6"/>
</dbReference>
<feature type="domain" description="C2H2-type" evidence="8">
    <location>
        <begin position="137"/>
        <end position="160"/>
    </location>
</feature>
<evidence type="ECO:0000256" key="7">
    <source>
        <dbReference type="PROSITE-ProRule" id="PRU00042"/>
    </source>
</evidence>
<dbReference type="AlphaFoldDB" id="E2ADG3"/>
<proteinExistence type="predicted"/>
<feature type="domain" description="C2H2-type" evidence="8">
    <location>
        <begin position="1"/>
        <end position="33"/>
    </location>
</feature>
<sequence length="449" mass="53540">CEQCLMTFRYKRHLDRHLEGHQKNNCSHCDEKFARRKHLEVHLFRVHGERVVRHAYLCDVCPKSFPKRILLNRHRAKHSYQNGKVCSECGEMLNADIDKKEHEENHCKKRQFKCQQCLQTFSIKQTYLSHIQNHNNYKCPNCNVSFASKKKAREHFKAVHVPKLNKSESANNSGKYRRVYQSSVPAEYLKNRERTDKNLSYKSCRVSSNALHSNINMPLNSVVKVTYFMIYIELRNYSSFITRKILNEKIFYYSVLENSRNKLQGYEKGPYFCDKCRHTFIKKDDYSRHLESTLHLNKINRDTPIRAIFSCVICLKKLFTQRALDQHIRRIHKGEKRFVCNIYGCTFQCARRTDLDRHQQLHVEERNIVCEHCGKTFTSISILKDHVLYVHSKERQFICEVCGKAFKRNSLLKRHKLSHEQHRPFVCMQCNTAFKRSHHLTRHMESCHK</sequence>
<dbReference type="SMART" id="SM00355">
    <property type="entry name" value="ZnF_C2H2"/>
    <property type="match status" value="12"/>
</dbReference>
<evidence type="ECO:0000256" key="1">
    <source>
        <dbReference type="ARBA" id="ARBA00004123"/>
    </source>
</evidence>
<dbReference type="Pfam" id="PF12874">
    <property type="entry name" value="zf-met"/>
    <property type="match status" value="1"/>
</dbReference>
<feature type="non-terminal residue" evidence="9">
    <location>
        <position position="1"/>
    </location>
</feature>
<feature type="non-terminal residue" evidence="9">
    <location>
        <position position="449"/>
    </location>
</feature>
<dbReference type="Proteomes" id="UP000000311">
    <property type="component" value="Unassembled WGS sequence"/>
</dbReference>
<dbReference type="InParanoid" id="E2ADG3"/>
<reference evidence="9 10" key="1">
    <citation type="journal article" date="2010" name="Science">
        <title>Genomic comparison of the ants Camponotus floridanus and Harpegnathos saltator.</title>
        <authorList>
            <person name="Bonasio R."/>
            <person name="Zhang G."/>
            <person name="Ye C."/>
            <person name="Mutti N.S."/>
            <person name="Fang X."/>
            <person name="Qin N."/>
            <person name="Donahue G."/>
            <person name="Yang P."/>
            <person name="Li Q."/>
            <person name="Li C."/>
            <person name="Zhang P."/>
            <person name="Huang Z."/>
            <person name="Berger S.L."/>
            <person name="Reinberg D."/>
            <person name="Wang J."/>
            <person name="Liebig J."/>
        </authorList>
    </citation>
    <scope>NUCLEOTIDE SEQUENCE [LARGE SCALE GENOMIC DNA]</scope>
    <source>
        <strain evidence="10">C129</strain>
    </source>
</reference>
<dbReference type="EMBL" id="GL438750">
    <property type="protein sequence ID" value="EFN68525.1"/>
    <property type="molecule type" value="Genomic_DNA"/>
</dbReference>